<evidence type="ECO:0000313" key="4">
    <source>
        <dbReference type="Proteomes" id="UP000428803"/>
    </source>
</evidence>
<dbReference type="InterPro" id="IPR000868">
    <property type="entry name" value="Isochorismatase-like_dom"/>
</dbReference>
<dbReference type="Pfam" id="PF00857">
    <property type="entry name" value="Isochorismatase"/>
    <property type="match status" value="1"/>
</dbReference>
<sequence>MSQAEVYERAGFGRSAPRGIRPAVIVVDFSYGFTDTSYPTAADMKAEIAATRRLTDVARERGFPVIYTTIAYQPWEAETLPWLRKATGMKALKVGTRLVEIDSSTGITAGDPIIAKHGASAFHGTNLAGLLTAAGVDTVVVTGATTSGCVRATVVDAVQSGFIVLVPRDCCADRASAPHEANLYDIAQKYGDVTSSDDILNWFGQLGALEGRRSVNQGEVDQ</sequence>
<accession>A0A6I6L3A9</accession>
<dbReference type="Gene3D" id="3.40.50.850">
    <property type="entry name" value="Isochorismatase-like"/>
    <property type="match status" value="1"/>
</dbReference>
<dbReference type="AlphaFoldDB" id="A0A6I6L3A9"/>
<dbReference type="RefSeq" id="WP_158899533.1">
    <property type="nucleotide sequence ID" value="NZ_CP035733.1"/>
</dbReference>
<protein>
    <submittedName>
        <fullName evidence="3">Isochorismatase family protein</fullName>
    </submittedName>
</protein>
<dbReference type="GO" id="GO:0016787">
    <property type="term" value="F:hydrolase activity"/>
    <property type="evidence" value="ECO:0007669"/>
    <property type="project" value="UniProtKB-KW"/>
</dbReference>
<feature type="domain" description="Isochorismatase-like" evidence="2">
    <location>
        <begin position="23"/>
        <end position="198"/>
    </location>
</feature>
<dbReference type="PANTHER" id="PTHR43540:SF1">
    <property type="entry name" value="ISOCHORISMATASE HYDROLASE"/>
    <property type="match status" value="1"/>
</dbReference>
<reference evidence="4" key="1">
    <citation type="submission" date="2019-01" db="EMBL/GenBank/DDBJ databases">
        <title>Sphingorhabdus lacus sp.nov., isolated from an oligotrophic freshwater lake.</title>
        <authorList>
            <person name="Park M."/>
        </authorList>
    </citation>
    <scope>NUCLEOTIDE SEQUENCE [LARGE SCALE GENOMIC DNA]</scope>
    <source>
        <strain evidence="4">IMCC1753</strain>
    </source>
</reference>
<dbReference type="PANTHER" id="PTHR43540">
    <property type="entry name" value="PEROXYUREIDOACRYLATE/UREIDOACRYLATE AMIDOHYDROLASE-RELATED"/>
    <property type="match status" value="1"/>
</dbReference>
<evidence type="ECO:0000259" key="2">
    <source>
        <dbReference type="Pfam" id="PF00857"/>
    </source>
</evidence>
<name>A0A6I6L3A9_9SPHN</name>
<evidence type="ECO:0000256" key="1">
    <source>
        <dbReference type="ARBA" id="ARBA00022801"/>
    </source>
</evidence>
<dbReference type="SUPFAM" id="SSF52499">
    <property type="entry name" value="Isochorismatase-like hydrolases"/>
    <property type="match status" value="1"/>
</dbReference>
<dbReference type="InterPro" id="IPR050272">
    <property type="entry name" value="Isochorismatase-like_hydrls"/>
</dbReference>
<dbReference type="InterPro" id="IPR036380">
    <property type="entry name" value="Isochorismatase-like_sf"/>
</dbReference>
<dbReference type="KEGG" id="slaa:EUU25_06885"/>
<gene>
    <name evidence="3" type="ORF">EUU25_06885</name>
</gene>
<keyword evidence="4" id="KW-1185">Reference proteome</keyword>
<dbReference type="Proteomes" id="UP000428803">
    <property type="component" value="Chromosome"/>
</dbReference>
<organism evidence="3 4">
    <name type="scientific">Sphingorhabdus lacus</name>
    <dbReference type="NCBI Taxonomy" id="392610"/>
    <lineage>
        <taxon>Bacteria</taxon>
        <taxon>Pseudomonadati</taxon>
        <taxon>Pseudomonadota</taxon>
        <taxon>Alphaproteobacteria</taxon>
        <taxon>Sphingomonadales</taxon>
        <taxon>Sphingomonadaceae</taxon>
        <taxon>Sphingorhabdus</taxon>
    </lineage>
</organism>
<proteinExistence type="predicted"/>
<keyword evidence="1" id="KW-0378">Hydrolase</keyword>
<evidence type="ECO:0000313" key="3">
    <source>
        <dbReference type="EMBL" id="QGY80370.1"/>
    </source>
</evidence>
<dbReference type="EMBL" id="CP035733">
    <property type="protein sequence ID" value="QGY80370.1"/>
    <property type="molecule type" value="Genomic_DNA"/>
</dbReference>
<dbReference type="OrthoDB" id="7500697at2"/>